<organism evidence="2 3">
    <name type="scientific">Asterophora parasitica</name>
    <dbReference type="NCBI Taxonomy" id="117018"/>
    <lineage>
        <taxon>Eukaryota</taxon>
        <taxon>Fungi</taxon>
        <taxon>Dikarya</taxon>
        <taxon>Basidiomycota</taxon>
        <taxon>Agaricomycotina</taxon>
        <taxon>Agaricomycetes</taxon>
        <taxon>Agaricomycetidae</taxon>
        <taxon>Agaricales</taxon>
        <taxon>Tricholomatineae</taxon>
        <taxon>Lyophyllaceae</taxon>
        <taxon>Asterophora</taxon>
    </lineage>
</organism>
<evidence type="ECO:0000313" key="3">
    <source>
        <dbReference type="Proteomes" id="UP000775547"/>
    </source>
</evidence>
<accession>A0A9P7KAH8</accession>
<gene>
    <name evidence="2" type="ORF">DXG03_001047</name>
</gene>
<proteinExistence type="predicted"/>
<evidence type="ECO:0000256" key="1">
    <source>
        <dbReference type="SAM" id="MobiDB-lite"/>
    </source>
</evidence>
<feature type="region of interest" description="Disordered" evidence="1">
    <location>
        <begin position="497"/>
        <end position="521"/>
    </location>
</feature>
<feature type="compositionally biased region" description="Acidic residues" evidence="1">
    <location>
        <begin position="445"/>
        <end position="457"/>
    </location>
</feature>
<reference evidence="2" key="1">
    <citation type="submission" date="2020-07" db="EMBL/GenBank/DDBJ databases">
        <authorList>
            <person name="Nieuwenhuis M."/>
            <person name="Van De Peppel L.J.J."/>
        </authorList>
    </citation>
    <scope>NUCLEOTIDE SEQUENCE</scope>
    <source>
        <strain evidence="2">AP01</strain>
        <tissue evidence="2">Mycelium</tissue>
    </source>
</reference>
<protein>
    <submittedName>
        <fullName evidence="2">Uncharacterized protein</fullName>
    </submittedName>
</protein>
<dbReference type="AlphaFoldDB" id="A0A9P7KAH8"/>
<keyword evidence="3" id="KW-1185">Reference proteome</keyword>
<feature type="region of interest" description="Disordered" evidence="1">
    <location>
        <begin position="816"/>
        <end position="837"/>
    </location>
</feature>
<dbReference type="EMBL" id="JABCKV010000118">
    <property type="protein sequence ID" value="KAG5643363.1"/>
    <property type="molecule type" value="Genomic_DNA"/>
</dbReference>
<reference evidence="2" key="2">
    <citation type="submission" date="2021-10" db="EMBL/GenBank/DDBJ databases">
        <title>Phylogenomics reveals ancestral predisposition of the termite-cultivated fungus Termitomyces towards a domesticated lifestyle.</title>
        <authorList>
            <person name="Auxier B."/>
            <person name="Grum-Grzhimaylo A."/>
            <person name="Cardenas M.E."/>
            <person name="Lodge J.D."/>
            <person name="Laessoe T."/>
            <person name="Pedersen O."/>
            <person name="Smith M.E."/>
            <person name="Kuyper T.W."/>
            <person name="Franco-Molano E.A."/>
            <person name="Baroni T.J."/>
            <person name="Aanen D.K."/>
        </authorList>
    </citation>
    <scope>NUCLEOTIDE SEQUENCE</scope>
    <source>
        <strain evidence="2">AP01</strain>
        <tissue evidence="2">Mycelium</tissue>
    </source>
</reference>
<sequence>MALYPRLLRRHGHQFRNILDDDHPIQEGELLKALQETIASDTTGFVDLERFRQIARFRKSAPHLSESSSSDSIKSHTGSHLTFHQEFRGNHDDVLLATLDAYYAESEQHQSVEGRPLYSLSAPFIQSSCMGKSRTAYEVTKKRFGFNICLREPVSVEVGDLAHAAKAYPPPDDQVRDFLTMSGSLSSEKGKDNFKQVHVMIRYSLFMAELFATTKETLQLTEFQNYRRNSGNKPLATAWADWFEHDIKSPLEHGPTRRAFYDSVVQRARTKLTTATQSEAESHCLSSAKKLVKLVKADYTNPRKSQHGGKLRVEIVIFFDEAHTISAVDVDPGCSGLLIMERTFEIIREQPIFGIFMSTNSRLRSLAMPALQHPSMRNGQEFRLIPPLTEFVGFDLFAPQTIENLFAQGVTIEKLCDPALLMGFGRPYWFSRWNDLKEEKKDEDVDRSEDLEEEAEEEAPHRAVPRKRVRSVDAAGARNKLRKLEPEMAQGNDDVVEENDEENGNVVEANQPPLKPTTKDQDSLNTIVDFACRKLSPATNPTLAARTGWLALRLCLEPDITRAQGREFQSTLVESHMSVVMSIPEHRLFMHTGSPSEPVLVEAAGRLMEKHKVPIFQELKECIGDGLIAKGERGEVVARALMVYAHDRVARNMGPINGLRYCRPIRLLDFLKELLTVEAFDVVKTGCVVSGDDQDNDPKTFETVFKDAWINFSHFVLAGDSEVLRVENLCDFIFRGSGVQCNQSGLNSVAPTLFARTITSVITTRDRGALQLQIKNAKTEKKKLIVPTHHTQKATGDAGRPTFTLLLELGVATPSEDAQMASQTTRSTRSASQSAQSSHYQLTLRGLEAFRLTATEKVDAAALLDMTAAMEAFPRLNTKENIELLRQIKPNFQNATNSWGLTTVGAKAWSDVDQ</sequence>
<feature type="compositionally biased region" description="Low complexity" evidence="1">
    <location>
        <begin position="821"/>
        <end position="837"/>
    </location>
</feature>
<dbReference type="PANTHER" id="PTHR33266:SF1">
    <property type="entry name" value="F-BOX DOMAIN-CONTAINING PROTEIN"/>
    <property type="match status" value="1"/>
</dbReference>
<name>A0A9P7KAH8_9AGAR</name>
<comment type="caution">
    <text evidence="2">The sequence shown here is derived from an EMBL/GenBank/DDBJ whole genome shotgun (WGS) entry which is preliminary data.</text>
</comment>
<dbReference type="PANTHER" id="PTHR33266">
    <property type="entry name" value="CHROMOSOME 15, WHOLE GENOME SHOTGUN SEQUENCE"/>
    <property type="match status" value="1"/>
</dbReference>
<dbReference type="Proteomes" id="UP000775547">
    <property type="component" value="Unassembled WGS sequence"/>
</dbReference>
<dbReference type="OrthoDB" id="3066771at2759"/>
<feature type="region of interest" description="Disordered" evidence="1">
    <location>
        <begin position="440"/>
        <end position="470"/>
    </location>
</feature>
<evidence type="ECO:0000313" key="2">
    <source>
        <dbReference type="EMBL" id="KAG5643363.1"/>
    </source>
</evidence>